<dbReference type="InterPro" id="IPR019422">
    <property type="entry name" value="7TM_GPCR_serpentine_rcpt_Srh"/>
</dbReference>
<proteinExistence type="predicted"/>
<name>A0A8R1DP21_CAEJA</name>
<keyword evidence="3" id="KW-1185">Reference proteome</keyword>
<keyword evidence="1" id="KW-1133">Transmembrane helix</keyword>
<evidence type="ECO:0000313" key="3">
    <source>
        <dbReference type="Proteomes" id="UP000005237"/>
    </source>
</evidence>
<evidence type="ECO:0000313" key="2">
    <source>
        <dbReference type="EnsemblMetazoa" id="CJA08232.1"/>
    </source>
</evidence>
<dbReference type="Proteomes" id="UP000005237">
    <property type="component" value="Unassembled WGS sequence"/>
</dbReference>
<sequence length="232" mass="26658">MKSKLTNSVDASIVLIYENRYYVLYARDTYWARLRKPCLASIFIFNILLVQPPFFMIPDQPTAKKIVLEFLPCLPEYSFKGREMFILAANWELPLVFLSVGFFILTPPILVFFILTFYHLVKGKSTVSLKTQQLQRQLIYALSFQSSFLIATLLGPFIAVVTTMILQYHYQGLNNMIYVVLALHGIGSTIVMILVHKPYRDFTFSVTCGRFKNTHCDQPILFLPSFVLGVTT</sequence>
<evidence type="ECO:0008006" key="4">
    <source>
        <dbReference type="Google" id="ProtNLM"/>
    </source>
</evidence>
<organism evidence="2 3">
    <name type="scientific">Caenorhabditis japonica</name>
    <dbReference type="NCBI Taxonomy" id="281687"/>
    <lineage>
        <taxon>Eukaryota</taxon>
        <taxon>Metazoa</taxon>
        <taxon>Ecdysozoa</taxon>
        <taxon>Nematoda</taxon>
        <taxon>Chromadorea</taxon>
        <taxon>Rhabditida</taxon>
        <taxon>Rhabditina</taxon>
        <taxon>Rhabditomorpha</taxon>
        <taxon>Rhabditoidea</taxon>
        <taxon>Rhabditidae</taxon>
        <taxon>Peloderinae</taxon>
        <taxon>Caenorhabditis</taxon>
    </lineage>
</organism>
<dbReference type="AlphaFoldDB" id="A0A8R1DP21"/>
<feature type="transmembrane region" description="Helical" evidence="1">
    <location>
        <begin position="95"/>
        <end position="118"/>
    </location>
</feature>
<keyword evidence="1" id="KW-0472">Membrane</keyword>
<keyword evidence="1" id="KW-0812">Transmembrane</keyword>
<accession>A0A8R1DP21</accession>
<reference evidence="3" key="1">
    <citation type="submission" date="2010-08" db="EMBL/GenBank/DDBJ databases">
        <authorList>
            <consortium name="Caenorhabditis japonica Sequencing Consortium"/>
            <person name="Wilson R.K."/>
        </authorList>
    </citation>
    <scope>NUCLEOTIDE SEQUENCE [LARGE SCALE GENOMIC DNA]</scope>
    <source>
        <strain evidence="3">DF5081</strain>
    </source>
</reference>
<feature type="transmembrane region" description="Helical" evidence="1">
    <location>
        <begin position="176"/>
        <end position="195"/>
    </location>
</feature>
<dbReference type="EnsemblMetazoa" id="CJA08232.1">
    <property type="protein sequence ID" value="CJA08232.1"/>
    <property type="gene ID" value="WBGene00127436"/>
</dbReference>
<feature type="transmembrane region" description="Helical" evidence="1">
    <location>
        <begin position="139"/>
        <end position="170"/>
    </location>
</feature>
<feature type="transmembrane region" description="Helical" evidence="1">
    <location>
        <begin position="37"/>
        <end position="57"/>
    </location>
</feature>
<reference evidence="2" key="2">
    <citation type="submission" date="2022-06" db="UniProtKB">
        <authorList>
            <consortium name="EnsemblMetazoa"/>
        </authorList>
    </citation>
    <scope>IDENTIFICATION</scope>
    <source>
        <strain evidence="2">DF5081</strain>
    </source>
</reference>
<evidence type="ECO:0000256" key="1">
    <source>
        <dbReference type="SAM" id="Phobius"/>
    </source>
</evidence>
<dbReference type="PANTHER" id="PTHR46891">
    <property type="entry name" value="SERPENTINE RECEPTOR, CLASS H-RELATED"/>
    <property type="match status" value="1"/>
</dbReference>
<dbReference type="Pfam" id="PF10318">
    <property type="entry name" value="7TM_GPCR_Srh"/>
    <property type="match status" value="1"/>
</dbReference>
<protein>
    <recommendedName>
        <fullName evidence="4">Serpentine Receptor, class H</fullName>
    </recommendedName>
</protein>